<evidence type="ECO:0000313" key="3">
    <source>
        <dbReference type="Proteomes" id="UP000677228"/>
    </source>
</evidence>
<dbReference type="Proteomes" id="UP000677228">
    <property type="component" value="Unassembled WGS sequence"/>
</dbReference>
<dbReference type="AlphaFoldDB" id="A0A8S2FEY0"/>
<evidence type="ECO:0000313" key="2">
    <source>
        <dbReference type="EMBL" id="CAF4243847.1"/>
    </source>
</evidence>
<name>A0A8S2FEY0_9BILA</name>
<accession>A0A8S2FEY0</accession>
<dbReference type="EMBL" id="CAJOBA010051353">
    <property type="protein sequence ID" value="CAF4243847.1"/>
    <property type="molecule type" value="Genomic_DNA"/>
</dbReference>
<organism evidence="1 3">
    <name type="scientific">Didymodactylos carnosus</name>
    <dbReference type="NCBI Taxonomy" id="1234261"/>
    <lineage>
        <taxon>Eukaryota</taxon>
        <taxon>Metazoa</taxon>
        <taxon>Spiralia</taxon>
        <taxon>Gnathifera</taxon>
        <taxon>Rotifera</taxon>
        <taxon>Eurotatoria</taxon>
        <taxon>Bdelloidea</taxon>
        <taxon>Philodinida</taxon>
        <taxon>Philodinidae</taxon>
        <taxon>Didymodactylos</taxon>
    </lineage>
</organism>
<proteinExistence type="predicted"/>
<protein>
    <submittedName>
        <fullName evidence="1">Uncharacterized protein</fullName>
    </submittedName>
</protein>
<comment type="caution">
    <text evidence="1">The sequence shown here is derived from an EMBL/GenBank/DDBJ whole genome shotgun (WGS) entry which is preliminary data.</text>
</comment>
<sequence length="296" mass="34837">MFTNDLTWTTDINKVYFKTSSIVELMKYYKHVLSRNALEIIYKSCVLSILNYGCIIYSLTTVANLNNLESVQYKAAIATVGAMKRTSREKVYEILGWFSLKAHFRILRLLTFSKIMKGFTPGYLSVHLHIRQPNERYNLRSNQNTNVETMRNTSKDFFVVVTEEWNGLVLKDPRDLRMKVANTREMLKNEVTPTEKFSKRLKFAIRREEIIFMRIKSNFPALNYYVYKRKCVDPPLCSCEGVKKDTVHYFFNCSLYNVERNLLKQKLNFLNEITLDIFLLDDLQLQCIVLMRSACI</sequence>
<evidence type="ECO:0000313" key="1">
    <source>
        <dbReference type="EMBL" id="CAF1448754.1"/>
    </source>
</evidence>
<reference evidence="1" key="1">
    <citation type="submission" date="2021-02" db="EMBL/GenBank/DDBJ databases">
        <authorList>
            <person name="Nowell W R."/>
        </authorList>
    </citation>
    <scope>NUCLEOTIDE SEQUENCE</scope>
</reference>
<dbReference type="EMBL" id="CAJNOK010029523">
    <property type="protein sequence ID" value="CAF1448754.1"/>
    <property type="molecule type" value="Genomic_DNA"/>
</dbReference>
<gene>
    <name evidence="1" type="ORF">OVA965_LOCUS34741</name>
    <name evidence="2" type="ORF">TMI583_LOCUS35679</name>
</gene>
<dbReference type="Proteomes" id="UP000682733">
    <property type="component" value="Unassembled WGS sequence"/>
</dbReference>